<dbReference type="InParanoid" id="B9RQU9"/>
<gene>
    <name evidence="2" type="ORF">RCOM_0706710</name>
</gene>
<dbReference type="STRING" id="3988.B9RQU9"/>
<keyword evidence="3" id="KW-1185">Reference proteome</keyword>
<organism evidence="2 3">
    <name type="scientific">Ricinus communis</name>
    <name type="common">Castor bean</name>
    <dbReference type="NCBI Taxonomy" id="3988"/>
    <lineage>
        <taxon>Eukaryota</taxon>
        <taxon>Viridiplantae</taxon>
        <taxon>Streptophyta</taxon>
        <taxon>Embryophyta</taxon>
        <taxon>Tracheophyta</taxon>
        <taxon>Spermatophyta</taxon>
        <taxon>Magnoliopsida</taxon>
        <taxon>eudicotyledons</taxon>
        <taxon>Gunneridae</taxon>
        <taxon>Pentapetalae</taxon>
        <taxon>rosids</taxon>
        <taxon>fabids</taxon>
        <taxon>Malpighiales</taxon>
        <taxon>Euphorbiaceae</taxon>
        <taxon>Acalyphoideae</taxon>
        <taxon>Acalypheae</taxon>
        <taxon>Ricinus</taxon>
    </lineage>
</organism>
<feature type="coiled-coil region" evidence="1">
    <location>
        <begin position="40"/>
        <end position="74"/>
    </location>
</feature>
<sequence>MNLPRTKAPASTTQSRGGFCRRLNDCMIMGSAVSTNQPYQQQQQQYKSKLEQQVADLESEVAKQKELRMMYRKRMERTHDYLKYCLQVAQDNGFLDLIINKNKNDHDQQECPLNSTINLSINASPQLSSPVHQHADLTALVGQAKMNGWYIEHNEVLLNLKALEIRNHILLTESDAGYIPAFTKLN</sequence>
<dbReference type="EMBL" id="EQ973802">
    <property type="protein sequence ID" value="EEF46120.1"/>
    <property type="molecule type" value="Genomic_DNA"/>
</dbReference>
<protein>
    <submittedName>
        <fullName evidence="2">Uncharacterized protein</fullName>
    </submittedName>
</protein>
<evidence type="ECO:0000256" key="1">
    <source>
        <dbReference type="SAM" id="Coils"/>
    </source>
</evidence>
<proteinExistence type="predicted"/>
<keyword evidence="1" id="KW-0175">Coiled coil</keyword>
<dbReference type="AlphaFoldDB" id="B9RQU9"/>
<dbReference type="Proteomes" id="UP000008311">
    <property type="component" value="Unassembled WGS sequence"/>
</dbReference>
<reference evidence="3" key="1">
    <citation type="journal article" date="2010" name="Nat. Biotechnol.">
        <title>Draft genome sequence of the oilseed species Ricinus communis.</title>
        <authorList>
            <person name="Chan A.P."/>
            <person name="Crabtree J."/>
            <person name="Zhao Q."/>
            <person name="Lorenzi H."/>
            <person name="Orvis J."/>
            <person name="Puiu D."/>
            <person name="Melake-Berhan A."/>
            <person name="Jones K.M."/>
            <person name="Redman J."/>
            <person name="Chen G."/>
            <person name="Cahoon E.B."/>
            <person name="Gedil M."/>
            <person name="Stanke M."/>
            <person name="Haas B.J."/>
            <person name="Wortman J.R."/>
            <person name="Fraser-Liggett C.M."/>
            <person name="Ravel J."/>
            <person name="Rabinowicz P.D."/>
        </authorList>
    </citation>
    <scope>NUCLEOTIDE SEQUENCE [LARGE SCALE GENOMIC DNA]</scope>
    <source>
        <strain evidence="3">cv. Hale</strain>
    </source>
</reference>
<evidence type="ECO:0000313" key="2">
    <source>
        <dbReference type="EMBL" id="EEF46120.1"/>
    </source>
</evidence>
<dbReference type="eggNOG" id="KOG0192">
    <property type="taxonomic scope" value="Eukaryota"/>
</dbReference>
<evidence type="ECO:0000313" key="3">
    <source>
        <dbReference type="Proteomes" id="UP000008311"/>
    </source>
</evidence>
<name>B9RQU9_RICCO</name>
<accession>B9RQU9</accession>